<keyword evidence="5 7" id="KW-0472">Membrane</keyword>
<sequence>MKESKKTPSIFRQALQVNNKPFPWLKAFLAGVAAGLPIIIFGLLFGKLQYGLIAGLGGFTYLYVFPIPYAQLAKKLFWVVLSITSCVFLGTVLAPHPFATAIVMGLIGATAIFIFGAFRLIGPSAIFFVLVFAMTTGMPINPEEAFLRAGLAFSGGVISFIIAMSGWFFNPYGPEKNIVKRTYKVLADYLDSIGSENENERQHQVMSTLKEASNILVSGYIPWRRNDLYNRLFVLNNFANKIFLYVVESFQNSPKPLPKEFGQSLRVIANLLDSKNIQDEATVQLPHPETVEEKSAILFIEIESAKESLLLSSKSVKDQVKVNQPSASSVILGALDKNSIIFINALRFGAITTLAAIIAYELEFERSFWVPLSCVAVIAGSTAVATFHRAIQRSFGTIFGIIIASVILALHPSGIVVAFFVFLLTFITELFIVKNYGLAALFFTPNALIMAESGNPGVYSFQFFATARLIDVAIGILIGLVGVWLVGRKSASSRLPHLISKTIRSQSQSFYVLFSSQSNKSSTGENINFNKMKTNMSNLKMVYDTASGEIPKDKQALEYYWPIVFTVEQLTYLLEQCSRVNTRTLLNDKEIAHFLLLFESMANAIERKLSAQEKNIPNIPGFQSIHDALEELQKYIKQYEKTI</sequence>
<evidence type="ECO:0000259" key="8">
    <source>
        <dbReference type="Pfam" id="PF13515"/>
    </source>
</evidence>
<dbReference type="Proteomes" id="UP000219252">
    <property type="component" value="Unassembled WGS sequence"/>
</dbReference>
<dbReference type="GO" id="GO:0005886">
    <property type="term" value="C:plasma membrane"/>
    <property type="evidence" value="ECO:0007669"/>
    <property type="project" value="UniProtKB-SubCell"/>
</dbReference>
<evidence type="ECO:0000313" key="10">
    <source>
        <dbReference type="Proteomes" id="UP000219252"/>
    </source>
</evidence>
<keyword evidence="4 7" id="KW-1133">Transmembrane helix</keyword>
<feature type="transmembrane region" description="Helical" evidence="7">
    <location>
        <begin position="50"/>
        <end position="69"/>
    </location>
</feature>
<feature type="domain" description="Integral membrane bound transporter" evidence="8">
    <location>
        <begin position="354"/>
        <end position="481"/>
    </location>
</feature>
<reference evidence="10" key="1">
    <citation type="submission" date="2017-08" db="EMBL/GenBank/DDBJ databases">
        <authorList>
            <person name="Varghese N."/>
            <person name="Submissions S."/>
        </authorList>
    </citation>
    <scope>NUCLEOTIDE SEQUENCE [LARGE SCALE GENOMIC DNA]</scope>
    <source>
        <strain evidence="10">JC23</strain>
    </source>
</reference>
<dbReference type="PANTHER" id="PTHR30509:SF9">
    <property type="entry name" value="MULTIDRUG RESISTANCE PROTEIN MDTO"/>
    <property type="match status" value="1"/>
</dbReference>
<dbReference type="PANTHER" id="PTHR30509">
    <property type="entry name" value="P-HYDROXYBENZOIC ACID EFFLUX PUMP SUBUNIT-RELATED"/>
    <property type="match status" value="1"/>
</dbReference>
<proteinExistence type="inferred from homology"/>
<dbReference type="OrthoDB" id="581879at2"/>
<evidence type="ECO:0000256" key="3">
    <source>
        <dbReference type="ARBA" id="ARBA00022692"/>
    </source>
</evidence>
<feature type="transmembrane region" description="Helical" evidence="7">
    <location>
        <begin position="433"/>
        <end position="451"/>
    </location>
</feature>
<dbReference type="InterPro" id="IPR049453">
    <property type="entry name" value="Memb_transporter_dom"/>
</dbReference>
<gene>
    <name evidence="9" type="ORF">SAMN05877842_10280</name>
</gene>
<evidence type="ECO:0000313" key="9">
    <source>
        <dbReference type="EMBL" id="SOC36060.1"/>
    </source>
</evidence>
<organism evidence="9 10">
    <name type="scientific">Ureibacillus acetophenoni</name>
    <dbReference type="NCBI Taxonomy" id="614649"/>
    <lineage>
        <taxon>Bacteria</taxon>
        <taxon>Bacillati</taxon>
        <taxon>Bacillota</taxon>
        <taxon>Bacilli</taxon>
        <taxon>Bacillales</taxon>
        <taxon>Caryophanaceae</taxon>
        <taxon>Ureibacillus</taxon>
    </lineage>
</organism>
<dbReference type="EMBL" id="OBQC01000002">
    <property type="protein sequence ID" value="SOC36060.1"/>
    <property type="molecule type" value="Genomic_DNA"/>
</dbReference>
<feature type="transmembrane region" description="Helical" evidence="7">
    <location>
        <begin position="368"/>
        <end position="387"/>
    </location>
</feature>
<dbReference type="Pfam" id="PF13515">
    <property type="entry name" value="FUSC_2"/>
    <property type="match status" value="1"/>
</dbReference>
<keyword evidence="10" id="KW-1185">Reference proteome</keyword>
<protein>
    <submittedName>
        <fullName evidence="9">Uncharacterized membrane protein YccC</fullName>
    </submittedName>
</protein>
<evidence type="ECO:0000256" key="7">
    <source>
        <dbReference type="SAM" id="Phobius"/>
    </source>
</evidence>
<keyword evidence="3 7" id="KW-0812">Transmembrane</keyword>
<comment type="similarity">
    <text evidence="6">Belongs to the YccS/YhfK family.</text>
</comment>
<name>A0A285U278_9BACL</name>
<evidence type="ECO:0000256" key="5">
    <source>
        <dbReference type="ARBA" id="ARBA00023136"/>
    </source>
</evidence>
<feature type="transmembrane region" description="Helical" evidence="7">
    <location>
        <begin position="146"/>
        <end position="169"/>
    </location>
</feature>
<feature type="transmembrane region" description="Helical" evidence="7">
    <location>
        <begin position="463"/>
        <end position="486"/>
    </location>
</feature>
<evidence type="ECO:0000256" key="2">
    <source>
        <dbReference type="ARBA" id="ARBA00022475"/>
    </source>
</evidence>
<feature type="transmembrane region" description="Helical" evidence="7">
    <location>
        <begin position="399"/>
        <end position="427"/>
    </location>
</feature>
<evidence type="ECO:0000256" key="6">
    <source>
        <dbReference type="ARBA" id="ARBA00043993"/>
    </source>
</evidence>
<keyword evidence="2" id="KW-1003">Cell membrane</keyword>
<feature type="transmembrane region" description="Helical" evidence="7">
    <location>
        <begin position="21"/>
        <end position="44"/>
    </location>
</feature>
<dbReference type="RefSeq" id="WP_097148173.1">
    <property type="nucleotide sequence ID" value="NZ_OBQC01000002.1"/>
</dbReference>
<comment type="subcellular location">
    <subcellularLocation>
        <location evidence="1">Cell membrane</location>
        <topology evidence="1">Multi-pass membrane protein</topology>
    </subcellularLocation>
</comment>
<accession>A0A285U278</accession>
<evidence type="ECO:0000256" key="4">
    <source>
        <dbReference type="ARBA" id="ARBA00022989"/>
    </source>
</evidence>
<feature type="transmembrane region" description="Helical" evidence="7">
    <location>
        <begin position="76"/>
        <end position="94"/>
    </location>
</feature>
<dbReference type="AlphaFoldDB" id="A0A285U278"/>
<evidence type="ECO:0000256" key="1">
    <source>
        <dbReference type="ARBA" id="ARBA00004651"/>
    </source>
</evidence>
<feature type="transmembrane region" description="Helical" evidence="7">
    <location>
        <begin position="341"/>
        <end position="362"/>
    </location>
</feature>